<organism evidence="3 4">
    <name type="scientific">Thauera terpenica 58Eu</name>
    <dbReference type="NCBI Taxonomy" id="1348657"/>
    <lineage>
        <taxon>Bacteria</taxon>
        <taxon>Pseudomonadati</taxon>
        <taxon>Pseudomonadota</taxon>
        <taxon>Betaproteobacteria</taxon>
        <taxon>Rhodocyclales</taxon>
        <taxon>Zoogloeaceae</taxon>
        <taxon>Thauera</taxon>
    </lineage>
</organism>
<dbReference type="OrthoDB" id="531718at2"/>
<dbReference type="PATRIC" id="fig|1348657.5.peg.439"/>
<keyword evidence="4" id="KW-1185">Reference proteome</keyword>
<proteinExistence type="predicted"/>
<feature type="domain" description="DUF4394" evidence="2">
    <location>
        <begin position="50"/>
        <end position="298"/>
    </location>
</feature>
<accession>S9ZTU9</accession>
<keyword evidence="1" id="KW-0732">Signal</keyword>
<dbReference type="Proteomes" id="UP000015455">
    <property type="component" value="Unassembled WGS sequence"/>
</dbReference>
<evidence type="ECO:0000313" key="4">
    <source>
        <dbReference type="Proteomes" id="UP000015455"/>
    </source>
</evidence>
<dbReference type="InterPro" id="IPR025507">
    <property type="entry name" value="DUF4394"/>
</dbReference>
<name>S9ZTU9_9RHOO</name>
<reference evidence="3 4" key="1">
    <citation type="submission" date="2013-06" db="EMBL/GenBank/DDBJ databases">
        <title>Draft genome sequence of Thauera terpenica.</title>
        <authorList>
            <person name="Liu B."/>
            <person name="Frostegard A.H."/>
            <person name="Shapleigh J.P."/>
        </authorList>
    </citation>
    <scope>NUCLEOTIDE SEQUENCE [LARGE SCALE GENOMIC DNA]</scope>
    <source>
        <strain evidence="3 4">58Eu</strain>
    </source>
</reference>
<evidence type="ECO:0000256" key="1">
    <source>
        <dbReference type="SAM" id="SignalP"/>
    </source>
</evidence>
<sequence length="301" mass="31250">MRSLVSRLVVSTLSTALAGLATPVIADAERTPAGITLHALTQTAASDAYQLIAISAAQPGKIARSVTLSGLEAGERLLGIDYRVAYGVLFALGSSNRVFTVDVVSGALTPVGDAAFASRLEGERFGFDFNPAADRIRIVSDRGQNLRVHPETGAVLDYKPEQAGLQADAALSYAADDPHAGQAPQLVAAAYTYNTEDEKLTTNFAIDAARATLVRQGSIEGQQPVVSPNSGQLHTVGALGVDGITDAHFDISDVTNTALVALSTAADARPTLYRIDLGSGKAEPMGIIGRGDKLLGLAIEP</sequence>
<dbReference type="STRING" id="1348657.M622_09540"/>
<feature type="signal peptide" evidence="1">
    <location>
        <begin position="1"/>
        <end position="26"/>
    </location>
</feature>
<dbReference type="RefSeq" id="WP_021247893.1">
    <property type="nucleotide sequence ID" value="NZ_ATJV01000013.1"/>
</dbReference>
<dbReference type="Pfam" id="PF14339">
    <property type="entry name" value="DUF4394"/>
    <property type="match status" value="1"/>
</dbReference>
<dbReference type="eggNOG" id="COG2931">
    <property type="taxonomic scope" value="Bacteria"/>
</dbReference>
<protein>
    <recommendedName>
        <fullName evidence="2">DUF4394 domain-containing protein</fullName>
    </recommendedName>
</protein>
<evidence type="ECO:0000259" key="2">
    <source>
        <dbReference type="Pfam" id="PF14339"/>
    </source>
</evidence>
<dbReference type="AlphaFoldDB" id="S9ZTU9"/>
<evidence type="ECO:0000313" key="3">
    <source>
        <dbReference type="EMBL" id="EPZ16967.1"/>
    </source>
</evidence>
<gene>
    <name evidence="3" type="ORF">M622_09540</name>
</gene>
<feature type="chain" id="PRO_5004573740" description="DUF4394 domain-containing protein" evidence="1">
    <location>
        <begin position="27"/>
        <end position="301"/>
    </location>
</feature>
<comment type="caution">
    <text evidence="3">The sequence shown here is derived from an EMBL/GenBank/DDBJ whole genome shotgun (WGS) entry which is preliminary data.</text>
</comment>
<dbReference type="EMBL" id="ATJV01000013">
    <property type="protein sequence ID" value="EPZ16967.1"/>
    <property type="molecule type" value="Genomic_DNA"/>
</dbReference>